<feature type="signal peptide" evidence="1">
    <location>
        <begin position="1"/>
        <end position="22"/>
    </location>
</feature>
<dbReference type="Pfam" id="PF14014">
    <property type="entry name" value="DUF4230"/>
    <property type="match status" value="1"/>
</dbReference>
<organism evidence="2 3">
    <name type="scientific">Metabacillus idriensis</name>
    <dbReference type="NCBI Taxonomy" id="324768"/>
    <lineage>
        <taxon>Bacteria</taxon>
        <taxon>Bacillati</taxon>
        <taxon>Bacillota</taxon>
        <taxon>Bacilli</taxon>
        <taxon>Bacillales</taxon>
        <taxon>Bacillaceae</taxon>
        <taxon>Metabacillus</taxon>
    </lineage>
</organism>
<sequence>MKARTKALALTATLATGIAAYAVITPPAQPPAQAKAPTPITHYVDRAAVLSALANESQIVGLSGHAEKWVQSRDNKWYGDREYEMTIAGDFKMGVDSEDIEITTRGNTIIVRFPQPKLISADFPFDKAAISKDVGFVRKDFDEDELRKLYGKARKAAIADIKADVKAKDRAEKAVEHAIEELLETVPYAEDVIFVD</sequence>
<protein>
    <submittedName>
        <fullName evidence="2">DUF4230 domain-containing protein</fullName>
    </submittedName>
</protein>
<dbReference type="Proteomes" id="UP000441585">
    <property type="component" value="Unassembled WGS sequence"/>
</dbReference>
<evidence type="ECO:0000256" key="1">
    <source>
        <dbReference type="SAM" id="SignalP"/>
    </source>
</evidence>
<evidence type="ECO:0000313" key="3">
    <source>
        <dbReference type="Proteomes" id="UP000441585"/>
    </source>
</evidence>
<keyword evidence="3" id="KW-1185">Reference proteome</keyword>
<gene>
    <name evidence="2" type="ORF">GJU41_11885</name>
</gene>
<keyword evidence="1" id="KW-0732">Signal</keyword>
<dbReference type="RefSeq" id="WP_154318689.1">
    <property type="nucleotide sequence ID" value="NZ_CAJGAA010000002.1"/>
</dbReference>
<name>A0A6I2MFT9_9BACI</name>
<evidence type="ECO:0000313" key="2">
    <source>
        <dbReference type="EMBL" id="MRX54673.1"/>
    </source>
</evidence>
<reference evidence="2 3" key="1">
    <citation type="submission" date="2019-11" db="EMBL/GenBank/DDBJ databases">
        <title>Bacillus idriensis genome.</title>
        <authorList>
            <person name="Konopka E.N."/>
            <person name="Newman J.D."/>
        </authorList>
    </citation>
    <scope>NUCLEOTIDE SEQUENCE [LARGE SCALE GENOMIC DNA]</scope>
    <source>
        <strain evidence="2 3">DSM 19097</strain>
    </source>
</reference>
<dbReference type="EMBL" id="WKKF01000002">
    <property type="protein sequence ID" value="MRX54673.1"/>
    <property type="molecule type" value="Genomic_DNA"/>
</dbReference>
<proteinExistence type="predicted"/>
<accession>A0A6I2MFT9</accession>
<feature type="chain" id="PRO_5038569182" evidence="1">
    <location>
        <begin position="23"/>
        <end position="196"/>
    </location>
</feature>
<dbReference type="AlphaFoldDB" id="A0A6I2MFT9"/>
<dbReference type="InterPro" id="IPR025324">
    <property type="entry name" value="DUF4230"/>
</dbReference>
<comment type="caution">
    <text evidence="2">The sequence shown here is derived from an EMBL/GenBank/DDBJ whole genome shotgun (WGS) entry which is preliminary data.</text>
</comment>